<dbReference type="EMBL" id="AP027080">
    <property type="protein sequence ID" value="BDU72049.1"/>
    <property type="molecule type" value="Genomic_DNA"/>
</dbReference>
<dbReference type="AlphaFoldDB" id="A0AA48K7M8"/>
<name>A0AA48K7M8_9BACT</name>
<gene>
    <name evidence="1" type="ORF">METEAL_12230</name>
</gene>
<dbReference type="Proteomes" id="UP001238179">
    <property type="component" value="Chromosome"/>
</dbReference>
<keyword evidence="2" id="KW-1185">Reference proteome</keyword>
<protein>
    <recommendedName>
        <fullName evidence="3">DUF2225 domain-containing protein</fullName>
    </recommendedName>
</protein>
<dbReference type="Pfam" id="PF09986">
    <property type="entry name" value="DUF2225"/>
    <property type="match status" value="1"/>
</dbReference>
<evidence type="ECO:0000313" key="1">
    <source>
        <dbReference type="EMBL" id="BDU72049.1"/>
    </source>
</evidence>
<sequence length="453" mass="50242">MAEEPLLTKTIQCPACEQKVPLRMANPRLYTVASRESDRHVTSYRWLRSLVTDVVPHHYRVWQCPRCLFADFADKVDKEKLDGSHDEARSLFMDISIEKRVVLDSLRKLVPQGDLDARGAVAIHLAALLIAFLPGKRMDHAKLGRLAIRLGWLYREMDGPATPPPEPESRTMPELAEATERLDRLLKDAAAALEAIQSKGRLRGAELRLPADGNPYLAHGELIEVRLRTVQADVATLQLAVLADQQGRLTPPPPPGADAGGTLAGSLNAILPLWPDLPRNERQCMLLALEALEYSYQFERGSGSEDEGLAQVNIILDLLIRLGLLERALDWTSQISKFATDSVEDLQNRIAKGRGSGTMTPFDETVINRKIAAMGLTRQKAGERRREVLELILDRDREAIDASLTATAQRPSPERVKALLDLGIHQGVVALLGKELADKTKDSPGWFKNLLKT</sequence>
<proteinExistence type="predicted"/>
<reference evidence="2" key="1">
    <citation type="journal article" date="2023" name="Int. J. Syst. Evol. Microbiol.">
        <title>Mesoterricola silvestris gen. nov., sp. nov., Mesoterricola sediminis sp. nov., Geothrix oryzae sp. nov., Geothrix edaphica sp. nov., Geothrix rubra sp. nov., and Geothrix limicola sp. nov., six novel members of Acidobacteriota isolated from soils.</title>
        <authorList>
            <person name="Itoh H."/>
            <person name="Sugisawa Y."/>
            <person name="Mise K."/>
            <person name="Xu Z."/>
            <person name="Kuniyasu M."/>
            <person name="Ushijima N."/>
            <person name="Kawano K."/>
            <person name="Kobayashi E."/>
            <person name="Shiratori Y."/>
            <person name="Masuda Y."/>
            <person name="Senoo K."/>
        </authorList>
    </citation>
    <scope>NUCLEOTIDE SEQUENCE [LARGE SCALE GENOMIC DNA]</scope>
    <source>
        <strain evidence="2">W79</strain>
    </source>
</reference>
<dbReference type="InterPro" id="IPR018708">
    <property type="entry name" value="DUF2225"/>
</dbReference>
<dbReference type="KEGG" id="msil:METEAL_12230"/>
<evidence type="ECO:0008006" key="3">
    <source>
        <dbReference type="Google" id="ProtNLM"/>
    </source>
</evidence>
<accession>A0AA48K7M8</accession>
<dbReference type="RefSeq" id="WP_316414953.1">
    <property type="nucleotide sequence ID" value="NZ_AP027080.1"/>
</dbReference>
<organism evidence="1 2">
    <name type="scientific">Mesoterricola silvestris</name>
    <dbReference type="NCBI Taxonomy" id="2927979"/>
    <lineage>
        <taxon>Bacteria</taxon>
        <taxon>Pseudomonadati</taxon>
        <taxon>Acidobacteriota</taxon>
        <taxon>Holophagae</taxon>
        <taxon>Holophagales</taxon>
        <taxon>Holophagaceae</taxon>
        <taxon>Mesoterricola</taxon>
    </lineage>
</organism>
<evidence type="ECO:0000313" key="2">
    <source>
        <dbReference type="Proteomes" id="UP001238179"/>
    </source>
</evidence>